<gene>
    <name evidence="2" type="ORF">FB45DRAFT_1028590</name>
</gene>
<reference evidence="2" key="1">
    <citation type="submission" date="2023-03" db="EMBL/GenBank/DDBJ databases">
        <title>Massive genome expansion in bonnet fungi (Mycena s.s.) driven by repeated elements and novel gene families across ecological guilds.</title>
        <authorList>
            <consortium name="Lawrence Berkeley National Laboratory"/>
            <person name="Harder C.B."/>
            <person name="Miyauchi S."/>
            <person name="Viragh M."/>
            <person name="Kuo A."/>
            <person name="Thoen E."/>
            <person name="Andreopoulos B."/>
            <person name="Lu D."/>
            <person name="Skrede I."/>
            <person name="Drula E."/>
            <person name="Henrissat B."/>
            <person name="Morin E."/>
            <person name="Kohler A."/>
            <person name="Barry K."/>
            <person name="LaButti K."/>
            <person name="Morin E."/>
            <person name="Salamov A."/>
            <person name="Lipzen A."/>
            <person name="Mereny Z."/>
            <person name="Hegedus B."/>
            <person name="Baldrian P."/>
            <person name="Stursova M."/>
            <person name="Weitz H."/>
            <person name="Taylor A."/>
            <person name="Grigoriev I.V."/>
            <person name="Nagy L.G."/>
            <person name="Martin F."/>
            <person name="Kauserud H."/>
        </authorList>
    </citation>
    <scope>NUCLEOTIDE SEQUENCE</scope>
    <source>
        <strain evidence="2">9284</strain>
    </source>
</reference>
<dbReference type="Proteomes" id="UP001221142">
    <property type="component" value="Unassembled WGS sequence"/>
</dbReference>
<evidence type="ECO:0000313" key="2">
    <source>
        <dbReference type="EMBL" id="KAJ7628503.1"/>
    </source>
</evidence>
<dbReference type="EMBL" id="JARKIF010000010">
    <property type="protein sequence ID" value="KAJ7628503.1"/>
    <property type="molecule type" value="Genomic_DNA"/>
</dbReference>
<protein>
    <submittedName>
        <fullName evidence="2">Uncharacterized protein</fullName>
    </submittedName>
</protein>
<name>A0AAD7BRH6_9AGAR</name>
<organism evidence="2 3">
    <name type="scientific">Roridomyces roridus</name>
    <dbReference type="NCBI Taxonomy" id="1738132"/>
    <lineage>
        <taxon>Eukaryota</taxon>
        <taxon>Fungi</taxon>
        <taxon>Dikarya</taxon>
        <taxon>Basidiomycota</taxon>
        <taxon>Agaricomycotina</taxon>
        <taxon>Agaricomycetes</taxon>
        <taxon>Agaricomycetidae</taxon>
        <taxon>Agaricales</taxon>
        <taxon>Marasmiineae</taxon>
        <taxon>Mycenaceae</taxon>
        <taxon>Roridomyces</taxon>
    </lineage>
</organism>
<comment type="caution">
    <text evidence="2">The sequence shown here is derived from an EMBL/GenBank/DDBJ whole genome shotgun (WGS) entry which is preliminary data.</text>
</comment>
<feature type="region of interest" description="Disordered" evidence="1">
    <location>
        <begin position="294"/>
        <end position="388"/>
    </location>
</feature>
<sequence length="403" mass="45713">MIPPELVELIVRHGWRCLSTSSHRHAYSMTSWMLVSREWLSIVIPIFLCDVWATSPSLMFHLFDNCRSTGLAFRLAGITDVKQYLAQNCRSLTVSIYQRRTDEYDRQCAELADYVADPTRKYIVAGLWTLRAPFYGIPPGKIRAVINDRMPNITSLHFVFVDCLPTFWYWDMEHDFQVHNIWEEQYPDCLSDVYITFAYTCPPPPLLVGAPRGTYFPPRNSFNLPRFLDFTSVKRLVVREATADFIAFLATKCPQLECIESTAQFGAEDLPPDVAARVGDRMVFRRLAPTTDWGIKGSDIPGVQPLISSARKADPPPPVSKEEPPPAPKQDPPPVPKEHPPVPEASPPLIPKADPPLAPKEDPPVPKASPPPTSNEDAESPQFPKRKKPLFWRIVRRVVFKRT</sequence>
<proteinExistence type="predicted"/>
<dbReference type="AlphaFoldDB" id="A0AAD7BRH6"/>
<feature type="compositionally biased region" description="Pro residues" evidence="1">
    <location>
        <begin position="342"/>
        <end position="358"/>
    </location>
</feature>
<keyword evidence="3" id="KW-1185">Reference proteome</keyword>
<evidence type="ECO:0000256" key="1">
    <source>
        <dbReference type="SAM" id="MobiDB-lite"/>
    </source>
</evidence>
<evidence type="ECO:0000313" key="3">
    <source>
        <dbReference type="Proteomes" id="UP001221142"/>
    </source>
</evidence>
<accession>A0AAD7BRH6</accession>
<feature type="compositionally biased region" description="Pro residues" evidence="1">
    <location>
        <begin position="315"/>
        <end position="335"/>
    </location>
</feature>